<gene>
    <name evidence="2" type="ORF">EZS27_022485</name>
</gene>
<comment type="caution">
    <text evidence="2">The sequence shown here is derived from an EMBL/GenBank/DDBJ whole genome shotgun (WGS) entry which is preliminary data.</text>
</comment>
<accession>A0A5J4R3Z3</accession>
<sequence>MFDKKEDRTVNIGEHSSYVEKNEGTINYNIVQGKSSLSKDELLSNIAIASVDLSNYENKFQGKIHIDRKETTDIFNWIIKECNAEESRIALLEGNAGYGKSVVLRDLFDLLQQNNIPVLGIKVDKILNISSLRDIETELTLQDNILSIFQSLSASNSLVVLLIDQIDALSQSLSSNRNAINSYDRLIKQLEIYQNVRIVISCRTYDRHYDPILMSYNNKKIFQVSLLAPEQVNQILSDIGIKVNDNNARLKEFLCIPLHLNLFCRVGQNKSFDDSITLQKLYDEIWNVYIENNNGIKSEKIIDLMALIADKMYQQQHIVVDKRIFSQHKSVLNYLLHNDLLKETQENKIQFIHQTFFDYVYARTFITSGKSITNQLRNIHQGLFIRSQVKQIFSYLRDLDIDIYIKELKAIFLENDYRFHIKLLLINDLGFYQDPLWQERKFVEAYIIKHPLLFRVFLESIQSPEWFKFIIEQNEFRGLLSTTDTENEDVIINLCIRIIWQDTQTVIKFLSRHSEKIRIIENVLTQMPESEISLSHELYKKTSQKWSGGIGGRYDYLGRVLKSDPDFAISELKEDFNKNRSKIDRFNNGYIPGGFEGLHIYDELYKLYPNKAIPYFLYVMEETAKTKQYKSSYGLYGDFAFYLYRPNPDNKDFHEFNNIYDLVLSIIKSNLYDIHSKELFINLLDSKQANMLAISIYYLLQNKEMEINRIFNLFIRNGFFISIDSSEILSYYSKELLSESYPLLTEKQQIKVNQVILSTKKDFYHWTYEDYYTKKKVRSNYLSNAYSLISMLSEECKNKYAEIKKIYREGFRKYGKVVNKEPQKVTMTSGWSSYSKNSYEKMSFDDWRNIFKKLNSERDSIDNWNKPTMEGNRREFEEYVSKKSTQFYPFIITLIDDKDIILDYILAGLEGLQKGNYIKNDIQQLCLKIINQRKKELNDSNLSAFLRSLRYIVHDNNQLDKLIF</sequence>
<evidence type="ECO:0000259" key="1">
    <source>
        <dbReference type="Pfam" id="PF00004"/>
    </source>
</evidence>
<dbReference type="SUPFAM" id="SSF52540">
    <property type="entry name" value="P-loop containing nucleoside triphosphate hydrolases"/>
    <property type="match status" value="1"/>
</dbReference>
<organism evidence="2">
    <name type="scientific">termite gut metagenome</name>
    <dbReference type="NCBI Taxonomy" id="433724"/>
    <lineage>
        <taxon>unclassified sequences</taxon>
        <taxon>metagenomes</taxon>
        <taxon>organismal metagenomes</taxon>
    </lineage>
</organism>
<dbReference type="GO" id="GO:0016887">
    <property type="term" value="F:ATP hydrolysis activity"/>
    <property type="evidence" value="ECO:0007669"/>
    <property type="project" value="InterPro"/>
</dbReference>
<dbReference type="Pfam" id="PF00004">
    <property type="entry name" value="AAA"/>
    <property type="match status" value="1"/>
</dbReference>
<dbReference type="Gene3D" id="3.40.50.300">
    <property type="entry name" value="P-loop containing nucleotide triphosphate hydrolases"/>
    <property type="match status" value="1"/>
</dbReference>
<feature type="non-terminal residue" evidence="2">
    <location>
        <position position="964"/>
    </location>
</feature>
<dbReference type="InterPro" id="IPR027417">
    <property type="entry name" value="P-loop_NTPase"/>
</dbReference>
<name>A0A5J4R3Z3_9ZZZZ</name>
<dbReference type="AlphaFoldDB" id="A0A5J4R3Z3"/>
<dbReference type="InterPro" id="IPR003959">
    <property type="entry name" value="ATPase_AAA_core"/>
</dbReference>
<evidence type="ECO:0000313" key="2">
    <source>
        <dbReference type="EMBL" id="KAA6328636.1"/>
    </source>
</evidence>
<feature type="domain" description="ATPase AAA-type core" evidence="1">
    <location>
        <begin position="91"/>
        <end position="213"/>
    </location>
</feature>
<proteinExistence type="predicted"/>
<protein>
    <recommendedName>
        <fullName evidence="1">ATPase AAA-type core domain-containing protein</fullName>
    </recommendedName>
</protein>
<dbReference type="EMBL" id="SNRY01001786">
    <property type="protein sequence ID" value="KAA6328636.1"/>
    <property type="molecule type" value="Genomic_DNA"/>
</dbReference>
<reference evidence="2" key="1">
    <citation type="submission" date="2019-03" db="EMBL/GenBank/DDBJ databases">
        <title>Single cell metagenomics reveals metabolic interactions within the superorganism composed of flagellate Streblomastix strix and complex community of Bacteroidetes bacteria on its surface.</title>
        <authorList>
            <person name="Treitli S.C."/>
            <person name="Kolisko M."/>
            <person name="Husnik F."/>
            <person name="Keeling P."/>
            <person name="Hampl V."/>
        </authorList>
    </citation>
    <scope>NUCLEOTIDE SEQUENCE</scope>
    <source>
        <strain evidence="2">STM</strain>
    </source>
</reference>
<dbReference type="GO" id="GO:0005524">
    <property type="term" value="F:ATP binding"/>
    <property type="evidence" value="ECO:0007669"/>
    <property type="project" value="InterPro"/>
</dbReference>